<dbReference type="Proteomes" id="UP001206925">
    <property type="component" value="Unassembled WGS sequence"/>
</dbReference>
<proteinExistence type="predicted"/>
<protein>
    <submittedName>
        <fullName evidence="1">Uncharacterized protein</fullName>
    </submittedName>
</protein>
<reference evidence="1" key="1">
    <citation type="submission" date="2022-06" db="EMBL/GenBank/DDBJ databases">
        <title>Uncovering the hologenomic basis of an extraordinary plant invasion.</title>
        <authorList>
            <person name="Bieker V.C."/>
            <person name="Martin M.D."/>
            <person name="Gilbert T."/>
            <person name="Hodgins K."/>
            <person name="Battlay P."/>
            <person name="Petersen B."/>
            <person name="Wilson J."/>
        </authorList>
    </citation>
    <scope>NUCLEOTIDE SEQUENCE</scope>
    <source>
        <strain evidence="1">AA19_3_7</strain>
        <tissue evidence="1">Leaf</tissue>
    </source>
</reference>
<evidence type="ECO:0000313" key="1">
    <source>
        <dbReference type="EMBL" id="KAI7743926.1"/>
    </source>
</evidence>
<name>A0AAD5CL46_AMBAR</name>
<keyword evidence="2" id="KW-1185">Reference proteome</keyword>
<gene>
    <name evidence="1" type="ORF">M8C21_020891</name>
</gene>
<dbReference type="AlphaFoldDB" id="A0AAD5CL46"/>
<sequence length="171" mass="19620">MYNDCLCSMGNPDLPSRQRRKLACRISEKAVCNIEAFFSFVSVSQHTSDEFNRSKVWIHIPIITTLIHGHRLLHAQRRRGTHRWDEGFRMYPLEEEQNLFCPSGKLLKPFSLSITAQKLATSRELRRMDSVSRSPIYASFSETLDGSSTIRAFKSDVKVLPLNLAICTEDN</sequence>
<organism evidence="1 2">
    <name type="scientific">Ambrosia artemisiifolia</name>
    <name type="common">Common ragweed</name>
    <dbReference type="NCBI Taxonomy" id="4212"/>
    <lineage>
        <taxon>Eukaryota</taxon>
        <taxon>Viridiplantae</taxon>
        <taxon>Streptophyta</taxon>
        <taxon>Embryophyta</taxon>
        <taxon>Tracheophyta</taxon>
        <taxon>Spermatophyta</taxon>
        <taxon>Magnoliopsida</taxon>
        <taxon>eudicotyledons</taxon>
        <taxon>Gunneridae</taxon>
        <taxon>Pentapetalae</taxon>
        <taxon>asterids</taxon>
        <taxon>campanulids</taxon>
        <taxon>Asterales</taxon>
        <taxon>Asteraceae</taxon>
        <taxon>Asteroideae</taxon>
        <taxon>Heliantheae alliance</taxon>
        <taxon>Heliantheae</taxon>
        <taxon>Ambrosia</taxon>
    </lineage>
</organism>
<evidence type="ECO:0000313" key="2">
    <source>
        <dbReference type="Proteomes" id="UP001206925"/>
    </source>
</evidence>
<comment type="caution">
    <text evidence="1">The sequence shown here is derived from an EMBL/GenBank/DDBJ whole genome shotgun (WGS) entry which is preliminary data.</text>
</comment>
<dbReference type="EMBL" id="JAMZMK010007628">
    <property type="protein sequence ID" value="KAI7743926.1"/>
    <property type="molecule type" value="Genomic_DNA"/>
</dbReference>
<accession>A0AAD5CL46</accession>